<dbReference type="Pfam" id="PF18329">
    <property type="entry name" value="SGBP_B_XBD"/>
    <property type="match status" value="1"/>
</dbReference>
<dbReference type="RefSeq" id="WP_146901226.1">
    <property type="nucleotide sequence ID" value="NZ_BJYS01000030.1"/>
</dbReference>
<sequence length="419" mass="44711">MKKFTINSINRISFLLLFFVAGALSSCKEEDPTAPAEAKAAPVIEAVRSMNPAKADSTFTQSTLGSTIVIKGQNLENTRTITFNGYNASFNTAYASDNYVIVRIPELTPTVATAANVPNKLVVGNSKGEAVYDFTVLPPVPLIEAMSNEFVKAGQTLTLYGKYFYFVKDVTFPGGVKGTNVTASPDGLSLTVTVPSGVDPSKGDVVVTSESGRSVANARTRLYSVGMVGNFDDKNPFGWGINPATNITNTAPGITALDGKFALISMALPGGYGWSNDKVINLADYNGAQIFPTQPANMYNAEDPIANFEARMEVAVTNTASLNGLQLQVMTQEATDKELTANVNLKDFVRSTDGKWYTVAVPLANLANGSTKLAKYGDLLKGNKKGEKHYRAVIVNTNAADVPATIAIDNMRIVNTVAR</sequence>
<dbReference type="Proteomes" id="UP000321532">
    <property type="component" value="Unassembled WGS sequence"/>
</dbReference>
<dbReference type="PROSITE" id="PS51257">
    <property type="entry name" value="PROKAR_LIPOPROTEIN"/>
    <property type="match status" value="1"/>
</dbReference>
<feature type="signal peptide" evidence="1">
    <location>
        <begin position="1"/>
        <end position="23"/>
    </location>
</feature>
<keyword evidence="1" id="KW-0732">Signal</keyword>
<dbReference type="AlphaFoldDB" id="A0A512B218"/>
<proteinExistence type="predicted"/>
<dbReference type="InterPro" id="IPR002909">
    <property type="entry name" value="IPT_dom"/>
</dbReference>
<dbReference type="InterPro" id="IPR040475">
    <property type="entry name" value="SGBP_B_XBD"/>
</dbReference>
<dbReference type="Pfam" id="PF01833">
    <property type="entry name" value="TIG"/>
    <property type="match status" value="1"/>
</dbReference>
<dbReference type="InterPro" id="IPR014756">
    <property type="entry name" value="Ig_E-set"/>
</dbReference>
<dbReference type="InterPro" id="IPR013783">
    <property type="entry name" value="Ig-like_fold"/>
</dbReference>
<protein>
    <submittedName>
        <fullName evidence="4">Uncharacterized protein</fullName>
    </submittedName>
</protein>
<evidence type="ECO:0000313" key="4">
    <source>
        <dbReference type="EMBL" id="GEO06018.1"/>
    </source>
</evidence>
<feature type="domain" description="IPT/TIG" evidence="2">
    <location>
        <begin position="58"/>
        <end position="134"/>
    </location>
</feature>
<dbReference type="EMBL" id="BJYS01000030">
    <property type="protein sequence ID" value="GEO06018.1"/>
    <property type="molecule type" value="Genomic_DNA"/>
</dbReference>
<evidence type="ECO:0000259" key="3">
    <source>
        <dbReference type="Pfam" id="PF18329"/>
    </source>
</evidence>
<dbReference type="CDD" id="cd00102">
    <property type="entry name" value="IPT"/>
    <property type="match status" value="1"/>
</dbReference>
<evidence type="ECO:0000259" key="2">
    <source>
        <dbReference type="Pfam" id="PF01833"/>
    </source>
</evidence>
<evidence type="ECO:0000256" key="1">
    <source>
        <dbReference type="SAM" id="SignalP"/>
    </source>
</evidence>
<comment type="caution">
    <text evidence="4">The sequence shown here is derived from an EMBL/GenBank/DDBJ whole genome shotgun (WGS) entry which is preliminary data.</text>
</comment>
<feature type="domain" description="Surface glycan-binding protein B xyloglucan binding" evidence="3">
    <location>
        <begin position="225"/>
        <end position="414"/>
    </location>
</feature>
<accession>A0A512B218</accession>
<keyword evidence="5" id="KW-1185">Reference proteome</keyword>
<dbReference type="OrthoDB" id="660167at2"/>
<dbReference type="SUPFAM" id="SSF81296">
    <property type="entry name" value="E set domains"/>
    <property type="match status" value="1"/>
</dbReference>
<dbReference type="GO" id="GO:0030247">
    <property type="term" value="F:polysaccharide binding"/>
    <property type="evidence" value="ECO:0007669"/>
    <property type="project" value="InterPro"/>
</dbReference>
<evidence type="ECO:0000313" key="5">
    <source>
        <dbReference type="Proteomes" id="UP000321532"/>
    </source>
</evidence>
<feature type="chain" id="PRO_5022180909" evidence="1">
    <location>
        <begin position="24"/>
        <end position="419"/>
    </location>
</feature>
<name>A0A512B218_9BACT</name>
<dbReference type="Gene3D" id="2.60.40.10">
    <property type="entry name" value="Immunoglobulins"/>
    <property type="match status" value="2"/>
</dbReference>
<organism evidence="4 5">
    <name type="scientific">Adhaeribacter aerolatus</name>
    <dbReference type="NCBI Taxonomy" id="670289"/>
    <lineage>
        <taxon>Bacteria</taxon>
        <taxon>Pseudomonadati</taxon>
        <taxon>Bacteroidota</taxon>
        <taxon>Cytophagia</taxon>
        <taxon>Cytophagales</taxon>
        <taxon>Hymenobacteraceae</taxon>
        <taxon>Adhaeribacter</taxon>
    </lineage>
</organism>
<reference evidence="4 5" key="1">
    <citation type="submission" date="2019-07" db="EMBL/GenBank/DDBJ databases">
        <title>Whole genome shotgun sequence of Adhaeribacter aerolatus NBRC 106133.</title>
        <authorList>
            <person name="Hosoyama A."/>
            <person name="Uohara A."/>
            <person name="Ohji S."/>
            <person name="Ichikawa N."/>
        </authorList>
    </citation>
    <scope>NUCLEOTIDE SEQUENCE [LARGE SCALE GENOMIC DNA]</scope>
    <source>
        <strain evidence="4 5">NBRC 106133</strain>
    </source>
</reference>
<gene>
    <name evidence="4" type="ORF">AAE02nite_36820</name>
</gene>